<dbReference type="RefSeq" id="WP_058183696.1">
    <property type="nucleotide sequence ID" value="NZ_LMTZ01000089.1"/>
</dbReference>
<dbReference type="SUPFAM" id="SSF160574">
    <property type="entry name" value="BT0923-like"/>
    <property type="match status" value="1"/>
</dbReference>
<accession>A0A0V7ZRL3</accession>
<dbReference type="AlphaFoldDB" id="A0A0V7ZRL3"/>
<evidence type="ECO:0008006" key="3">
    <source>
        <dbReference type="Google" id="ProtNLM"/>
    </source>
</evidence>
<dbReference type="Proteomes" id="UP000053372">
    <property type="component" value="Unassembled WGS sequence"/>
</dbReference>
<sequence>MISTINLYRVLTQRILTATGIAILTSSISFNDVKAQSLPQRESFSIAQASRGIRGIERKIPLSEVPITVITSVKTVTGAEATEAGVEMRSDGSMVYEIYGQNQQGFQFVVDATPNGTIVEVDEEVDSSAVPENIMKAFRRWVPNAKIVSSWRSTRIGALFYEFVIDDDFWIEIPAEADRVIIHKFKRS</sequence>
<dbReference type="OrthoDB" id="484734at2"/>
<comment type="caution">
    <text evidence="1">The sequence shown here is derived from an EMBL/GenBank/DDBJ whole genome shotgun (WGS) entry which is preliminary data.</text>
</comment>
<evidence type="ECO:0000313" key="2">
    <source>
        <dbReference type="Proteomes" id="UP000053372"/>
    </source>
</evidence>
<dbReference type="EMBL" id="LMTZ01000089">
    <property type="protein sequence ID" value="KST67209.1"/>
    <property type="molecule type" value="Genomic_DNA"/>
</dbReference>
<keyword evidence="2" id="KW-1185">Reference proteome</keyword>
<proteinExistence type="predicted"/>
<organism evidence="1 2">
    <name type="scientific">Mastigocoleus testarum BC008</name>
    <dbReference type="NCBI Taxonomy" id="371196"/>
    <lineage>
        <taxon>Bacteria</taxon>
        <taxon>Bacillati</taxon>
        <taxon>Cyanobacteriota</taxon>
        <taxon>Cyanophyceae</taxon>
        <taxon>Nostocales</taxon>
        <taxon>Hapalosiphonaceae</taxon>
        <taxon>Mastigocoleus</taxon>
    </lineage>
</organism>
<protein>
    <recommendedName>
        <fullName evidence="3">PepSY domain-containing protein</fullName>
    </recommendedName>
</protein>
<reference evidence="1 2" key="1">
    <citation type="journal article" date="2015" name="Genome Announc.">
        <title>Draft Genome of the Euendolithic (true boring) Cyanobacterium Mastigocoleus testarum strain BC008.</title>
        <authorList>
            <person name="Guida B.S."/>
            <person name="Garcia-Pichel F."/>
        </authorList>
    </citation>
    <scope>NUCLEOTIDE SEQUENCE [LARGE SCALE GENOMIC DNA]</scope>
    <source>
        <strain evidence="1 2">BC008</strain>
    </source>
</reference>
<gene>
    <name evidence="1" type="ORF">BC008_28865</name>
</gene>
<name>A0A0V7ZRL3_9CYAN</name>
<evidence type="ECO:0000313" key="1">
    <source>
        <dbReference type="EMBL" id="KST67209.1"/>
    </source>
</evidence>